<gene>
    <name evidence="4" type="primary">rpl34</name>
</gene>
<keyword evidence="4" id="KW-0934">Plastid</keyword>
<organism evidence="4">
    <name type="scientific">Porolithon onkodes</name>
    <dbReference type="NCBI Taxonomy" id="231751"/>
    <lineage>
        <taxon>Eukaryota</taxon>
        <taxon>Rhodophyta</taxon>
        <taxon>Florideophyceae</taxon>
        <taxon>Corallinophycidae</taxon>
        <taxon>Corallinales</taxon>
        <taxon>Porolithaceae</taxon>
        <taxon>Porolithon</taxon>
    </lineage>
</organism>
<accession>A0A2Z2KYQ8</accession>
<dbReference type="InterPro" id="IPR000271">
    <property type="entry name" value="Ribosomal_bL34"/>
</dbReference>
<evidence type="ECO:0000256" key="2">
    <source>
        <dbReference type="ARBA" id="ARBA00022980"/>
    </source>
</evidence>
<dbReference type="GeneID" id="37507553"/>
<reference evidence="4" key="1">
    <citation type="submission" date="2016-11" db="EMBL/GenBank/DDBJ databases">
        <title>Complete organellar and ribosomal genomic analysis of the lectotype specimen of the reef forming species Porolithon onkodes (Heydrich) Foslie.</title>
        <authorList>
            <person name="Hughey J.R."/>
            <person name="Gabrielson P.W."/>
        </authorList>
    </citation>
    <scope>NUCLEOTIDE SEQUENCE</scope>
</reference>
<keyword evidence="3" id="KW-0687">Ribonucleoprotein</keyword>
<evidence type="ECO:0000256" key="3">
    <source>
        <dbReference type="ARBA" id="ARBA00023274"/>
    </source>
</evidence>
<dbReference type="AlphaFoldDB" id="A0A2Z2KYQ8"/>
<dbReference type="Gene3D" id="1.10.287.3980">
    <property type="match status" value="1"/>
</dbReference>
<dbReference type="GO" id="GO:1990904">
    <property type="term" value="C:ribonucleoprotein complex"/>
    <property type="evidence" value="ECO:0007669"/>
    <property type="project" value="UniProtKB-KW"/>
</dbReference>
<comment type="similarity">
    <text evidence="1">Belongs to the bacterial ribosomal protein bL34 family.</text>
</comment>
<keyword evidence="2 4" id="KW-0689">Ribosomal protein</keyword>
<protein>
    <submittedName>
        <fullName evidence="4">50S ribosomal protein L34</fullName>
    </submittedName>
</protein>
<dbReference type="GO" id="GO:0006412">
    <property type="term" value="P:translation"/>
    <property type="evidence" value="ECO:0007669"/>
    <property type="project" value="InterPro"/>
</dbReference>
<proteinExistence type="inferred from homology"/>
<name>A0A2Z2KYQ8_9FLOR</name>
<geneLocation type="plastid" evidence="4"/>
<dbReference type="Pfam" id="PF00468">
    <property type="entry name" value="Ribosomal_L34"/>
    <property type="match status" value="1"/>
</dbReference>
<evidence type="ECO:0000313" key="4">
    <source>
        <dbReference type="EMBL" id="ASB29651.1"/>
    </source>
</evidence>
<dbReference type="GO" id="GO:0005840">
    <property type="term" value="C:ribosome"/>
    <property type="evidence" value="ECO:0007669"/>
    <property type="project" value="UniProtKB-KW"/>
</dbReference>
<dbReference type="EMBL" id="KY212106">
    <property type="protein sequence ID" value="ASB29651.1"/>
    <property type="molecule type" value="Genomic_DNA"/>
</dbReference>
<dbReference type="RefSeq" id="YP_009502049.1">
    <property type="nucleotide sequence ID" value="NC_038144.1"/>
</dbReference>
<dbReference type="GO" id="GO:0003735">
    <property type="term" value="F:structural constituent of ribosome"/>
    <property type="evidence" value="ECO:0007669"/>
    <property type="project" value="InterPro"/>
</dbReference>
<evidence type="ECO:0000256" key="1">
    <source>
        <dbReference type="ARBA" id="ARBA00010111"/>
    </source>
</evidence>
<sequence length="44" mass="5502">MNRSYTYKKNYKKNKISGFRKFMKTYKGRKIIRTKRNKKRKILG</sequence>